<dbReference type="Proteomes" id="UP000323011">
    <property type="component" value="Unassembled WGS sequence"/>
</dbReference>
<accession>A0A5A8CKD7</accession>
<dbReference type="Gene3D" id="3.90.79.10">
    <property type="entry name" value="Nucleoside Triphosphate Pyrophosphohydrolase"/>
    <property type="match status" value="1"/>
</dbReference>
<dbReference type="InterPro" id="IPR020084">
    <property type="entry name" value="NUDIX_hydrolase_CS"/>
</dbReference>
<dbReference type="Pfam" id="PF00293">
    <property type="entry name" value="NUDIX"/>
    <property type="match status" value="1"/>
</dbReference>
<keyword evidence="2" id="KW-1133">Transmembrane helix</keyword>
<dbReference type="InterPro" id="IPR003293">
    <property type="entry name" value="Nudix_hydrolase6-like"/>
</dbReference>
<evidence type="ECO:0000256" key="2">
    <source>
        <dbReference type="SAM" id="Phobius"/>
    </source>
</evidence>
<feature type="transmembrane region" description="Helical" evidence="2">
    <location>
        <begin position="363"/>
        <end position="384"/>
    </location>
</feature>
<feature type="domain" description="Nudix hydrolase" evidence="3">
    <location>
        <begin position="90"/>
        <end position="231"/>
    </location>
</feature>
<comment type="caution">
    <text evidence="4">The sequence shown here is derived from an EMBL/GenBank/DDBJ whole genome shotgun (WGS) entry which is preliminary data.</text>
</comment>
<dbReference type="PANTHER" id="PTHR13994:SF13">
    <property type="entry name" value="FI03680P"/>
    <property type="match status" value="1"/>
</dbReference>
<dbReference type="InterPro" id="IPR000086">
    <property type="entry name" value="NUDIX_hydrolase_dom"/>
</dbReference>
<gene>
    <name evidence="4" type="ORF">FNF29_03490</name>
</gene>
<dbReference type="GO" id="GO:0035529">
    <property type="term" value="F:NADH pyrophosphatase activity"/>
    <property type="evidence" value="ECO:0007669"/>
    <property type="project" value="TreeGrafter"/>
</dbReference>
<keyword evidence="2" id="KW-0812">Transmembrane</keyword>
<keyword evidence="2" id="KW-0472">Membrane</keyword>
<dbReference type="EMBL" id="VLTN01000018">
    <property type="protein sequence ID" value="KAA0152967.1"/>
    <property type="molecule type" value="Genomic_DNA"/>
</dbReference>
<dbReference type="InterPro" id="IPR020476">
    <property type="entry name" value="Nudix_hydrolase"/>
</dbReference>
<proteinExistence type="predicted"/>
<dbReference type="PANTHER" id="PTHR13994">
    <property type="entry name" value="NUDIX HYDROLASE RELATED"/>
    <property type="match status" value="1"/>
</dbReference>
<dbReference type="PROSITE" id="PS51462">
    <property type="entry name" value="NUDIX"/>
    <property type="match status" value="1"/>
</dbReference>
<evidence type="ECO:0000313" key="5">
    <source>
        <dbReference type="Proteomes" id="UP000323011"/>
    </source>
</evidence>
<dbReference type="SUPFAM" id="SSF55811">
    <property type="entry name" value="Nudix"/>
    <property type="match status" value="1"/>
</dbReference>
<name>A0A5A8CKD7_CAFRO</name>
<dbReference type="AlphaFoldDB" id="A0A5A8CKD7"/>
<evidence type="ECO:0000313" key="4">
    <source>
        <dbReference type="EMBL" id="KAA0152967.1"/>
    </source>
</evidence>
<keyword evidence="1" id="KW-0378">Hydrolase</keyword>
<keyword evidence="5" id="KW-1185">Reference proteome</keyword>
<dbReference type="PRINTS" id="PR00502">
    <property type="entry name" value="NUDIXFAMILY"/>
</dbReference>
<evidence type="ECO:0000256" key="1">
    <source>
        <dbReference type="ARBA" id="ARBA00022801"/>
    </source>
</evidence>
<reference evidence="4 5" key="1">
    <citation type="submission" date="2019-07" db="EMBL/GenBank/DDBJ databases">
        <title>Genomes of Cafeteria roenbergensis.</title>
        <authorList>
            <person name="Fischer M.G."/>
            <person name="Hackl T."/>
            <person name="Roman M."/>
        </authorList>
    </citation>
    <scope>NUCLEOTIDE SEQUENCE [LARGE SCALE GENOMIC DNA]</scope>
    <source>
        <strain evidence="4 5">BVI</strain>
    </source>
</reference>
<dbReference type="GO" id="GO:0051287">
    <property type="term" value="F:NAD binding"/>
    <property type="evidence" value="ECO:0007669"/>
    <property type="project" value="TreeGrafter"/>
</dbReference>
<organism evidence="4 5">
    <name type="scientific">Cafeteria roenbergensis</name>
    <name type="common">Marine flagellate</name>
    <dbReference type="NCBI Taxonomy" id="33653"/>
    <lineage>
        <taxon>Eukaryota</taxon>
        <taxon>Sar</taxon>
        <taxon>Stramenopiles</taxon>
        <taxon>Bigyra</taxon>
        <taxon>Opalozoa</taxon>
        <taxon>Bicosoecida</taxon>
        <taxon>Cafeteriaceae</taxon>
        <taxon>Cafeteria</taxon>
    </lineage>
</organism>
<dbReference type="PROSITE" id="PS00893">
    <property type="entry name" value="NUDIX_BOX"/>
    <property type="match status" value="1"/>
</dbReference>
<sequence length="402" mass="41818">MPLTVEKNQFGDLDIHVERGADLSSAADALAGAAEKADRGALLFLSGPASQAALIPKALQLGFRVFSVKGTEVVMRLWTQEGPDKMFTGPFTATSAAGVVVDAQNRVLFVKQSYAKEPAKWTLPAGFVDPGETAAECASREVFEETGIAAEVTSLLMLRESPRGDVPYWSTGLQFFFLMRPCDYSDAALKPKIDTDELSAAKWVGPDRYTAAEFKDQVWEGWPAVARAAALAGVIRPPGLESDQTEGAGIGIATGVPSSSGPVTLYIPSVVDTGLGAPQRLTNILLAQPRAAKLATDPAAAAKPTATLGMLLPEAHHMQPTAAAMNTAPRWLTAATTGVLEGTSDAQRLMRAGRSRAAGAGSLIGRVFTLAAVGAVGCAFGIGLGKRRAERAAAAAAAAADE</sequence>
<dbReference type="GO" id="GO:0047631">
    <property type="term" value="F:ADP-ribose diphosphatase activity"/>
    <property type="evidence" value="ECO:0007669"/>
    <property type="project" value="TreeGrafter"/>
</dbReference>
<dbReference type="InterPro" id="IPR015797">
    <property type="entry name" value="NUDIX_hydrolase-like_dom_sf"/>
</dbReference>
<evidence type="ECO:0000259" key="3">
    <source>
        <dbReference type="PROSITE" id="PS51462"/>
    </source>
</evidence>
<protein>
    <recommendedName>
        <fullName evidence="3">Nudix hydrolase domain-containing protein</fullName>
    </recommendedName>
</protein>